<evidence type="ECO:0000313" key="3">
    <source>
        <dbReference type="Proteomes" id="UP000243250"/>
    </source>
</evidence>
<dbReference type="STRING" id="555875.SAMN04488124_0417"/>
<evidence type="ECO:0000313" key="2">
    <source>
        <dbReference type="EMBL" id="SFR34173.1"/>
    </source>
</evidence>
<dbReference type="EMBL" id="FOYS01000001">
    <property type="protein sequence ID" value="SFR34173.1"/>
    <property type="molecule type" value="Genomic_DNA"/>
</dbReference>
<name>A0A1I6FW55_9EURY</name>
<evidence type="ECO:0000256" key="1">
    <source>
        <dbReference type="SAM" id="Phobius"/>
    </source>
</evidence>
<keyword evidence="1" id="KW-1133">Transmembrane helix</keyword>
<dbReference type="Proteomes" id="UP000243250">
    <property type="component" value="Unassembled WGS sequence"/>
</dbReference>
<sequence>MVLVTLLVAHQLALGLLGLVSLLCATVLKGHDSEAMWALLGLISWGVLALRGGSVTVNTHTNGLEVIGSPVLQIVALAFAFVSAISIYGAVSGAATNGVRA</sequence>
<feature type="transmembrane region" description="Helical" evidence="1">
    <location>
        <begin position="35"/>
        <end position="54"/>
    </location>
</feature>
<dbReference type="AlphaFoldDB" id="A0A1I6FW55"/>
<keyword evidence="1" id="KW-0812">Transmembrane</keyword>
<reference evidence="3" key="1">
    <citation type="submission" date="2016-10" db="EMBL/GenBank/DDBJ databases">
        <authorList>
            <person name="Varghese N."/>
            <person name="Submissions S."/>
        </authorList>
    </citation>
    <scope>NUCLEOTIDE SEQUENCE [LARGE SCALE GENOMIC DNA]</scope>
    <source>
        <strain evidence="3">CGMCC 1.8711</strain>
    </source>
</reference>
<accession>A0A1I6FW55</accession>
<keyword evidence="3" id="KW-1185">Reference proteome</keyword>
<proteinExistence type="predicted"/>
<organism evidence="2 3">
    <name type="scientific">Halogeometricum limi</name>
    <dbReference type="NCBI Taxonomy" id="555875"/>
    <lineage>
        <taxon>Archaea</taxon>
        <taxon>Methanobacteriati</taxon>
        <taxon>Methanobacteriota</taxon>
        <taxon>Stenosarchaea group</taxon>
        <taxon>Halobacteria</taxon>
        <taxon>Halobacteriales</taxon>
        <taxon>Haloferacaceae</taxon>
        <taxon>Halogeometricum</taxon>
    </lineage>
</organism>
<protein>
    <submittedName>
        <fullName evidence="2">Uncharacterized protein</fullName>
    </submittedName>
</protein>
<feature type="transmembrane region" description="Helical" evidence="1">
    <location>
        <begin position="66"/>
        <end position="91"/>
    </location>
</feature>
<gene>
    <name evidence="2" type="ORF">SAMN04488124_0417</name>
</gene>
<keyword evidence="1" id="KW-0472">Membrane</keyword>